<protein>
    <submittedName>
        <fullName evidence="1">Uncharacterized protein</fullName>
    </submittedName>
</protein>
<evidence type="ECO:0000313" key="1">
    <source>
        <dbReference type="EMBL" id="XCD29585.1"/>
    </source>
</evidence>
<organism evidence="1">
    <name type="scientific">Salmonella phage PMBT27</name>
    <dbReference type="NCBI Taxonomy" id="3137285"/>
    <lineage>
        <taxon>Viruses</taxon>
    </lineage>
</organism>
<dbReference type="EMBL" id="PP554578">
    <property type="protein sequence ID" value="XCD29585.1"/>
    <property type="molecule type" value="Genomic_DNA"/>
</dbReference>
<accession>A0AAU8BTN3</accession>
<proteinExistence type="predicted"/>
<reference evidence="1" key="1">
    <citation type="submission" date="2024-03" db="EMBL/GenBank/DDBJ databases">
        <title>This phage originates from the Bacteriophage catalogue of the Bacteriophage Competence Centre, Department of Microbiology und Biotechnology, Max Rubner-Institut, Kiel, Germany.</title>
        <authorList>
            <person name="Sprotte S."/>
            <person name="Brinks E."/>
        </authorList>
    </citation>
    <scope>NUCLEOTIDE SEQUENCE</scope>
</reference>
<name>A0AAU8BTN3_9VIRU</name>
<sequence>MQREKIKGETGGCSCGGVKRLVCCVFKEELRRFGLI</sequence>